<dbReference type="SMART" id="SM00177">
    <property type="entry name" value="ARF"/>
    <property type="match status" value="1"/>
</dbReference>
<sequence length="163" mass="18164">GGKNPCRILIIGLDNAGKTTLLYRMQLGEVVSVVPTVGFNVEKVTYKRLTFTLWDLGGQTSIRHYWRCYYANTSAVIFVIDASDRDRIPVAKQEFDQVLVEQELTGVPIAVFANKKDVPGSMTPGEVAEALGLNEIRTRPWSIFHTSAIGESNQKMMDGLDWV</sequence>
<gene>
    <name evidence="7" type="ORF">KIPB_012955</name>
</gene>
<dbReference type="Pfam" id="PF00025">
    <property type="entry name" value="Arf"/>
    <property type="match status" value="1"/>
</dbReference>
<dbReference type="GO" id="GO:0003924">
    <property type="term" value="F:GTPase activity"/>
    <property type="evidence" value="ECO:0007669"/>
    <property type="project" value="InterPro"/>
</dbReference>
<dbReference type="Gene3D" id="3.40.50.300">
    <property type="entry name" value="P-loop containing nucleotide triphosphate hydrolases"/>
    <property type="match status" value="1"/>
</dbReference>
<evidence type="ECO:0000313" key="8">
    <source>
        <dbReference type="Proteomes" id="UP000265618"/>
    </source>
</evidence>
<keyword evidence="3 4" id="KW-0342">GTP-binding</keyword>
<evidence type="ECO:0000256" key="1">
    <source>
        <dbReference type="ARBA" id="ARBA00010290"/>
    </source>
</evidence>
<dbReference type="SUPFAM" id="SSF52540">
    <property type="entry name" value="P-loop containing nucleoside triphosphate hydrolases"/>
    <property type="match status" value="1"/>
</dbReference>
<dbReference type="OrthoDB" id="2011769at2759"/>
<feature type="binding site" evidence="5">
    <location>
        <position position="36"/>
    </location>
    <ligand>
        <name>Mg(2+)</name>
        <dbReference type="ChEBI" id="CHEBI:18420"/>
    </ligand>
</feature>
<dbReference type="Proteomes" id="UP000265618">
    <property type="component" value="Unassembled WGS sequence"/>
</dbReference>
<dbReference type="FunFam" id="3.40.50.300:FF:000412">
    <property type="entry name" value="ADP-ribosylation factor 1"/>
    <property type="match status" value="1"/>
</dbReference>
<dbReference type="GO" id="GO:0005525">
    <property type="term" value="F:GTP binding"/>
    <property type="evidence" value="ECO:0007669"/>
    <property type="project" value="UniProtKB-KW"/>
</dbReference>
<evidence type="ECO:0000256" key="5">
    <source>
        <dbReference type="PIRSR" id="PIRSR606689-2"/>
    </source>
</evidence>
<evidence type="ECO:0000256" key="3">
    <source>
        <dbReference type="ARBA" id="ARBA00023134"/>
    </source>
</evidence>
<evidence type="ECO:0000313" key="7">
    <source>
        <dbReference type="EMBL" id="GIQ90236.1"/>
    </source>
</evidence>
<keyword evidence="5" id="KW-0479">Metal-binding</keyword>
<dbReference type="GO" id="GO:0030010">
    <property type="term" value="P:establishment of cell polarity"/>
    <property type="evidence" value="ECO:0007669"/>
    <property type="project" value="UniProtKB-ARBA"/>
</dbReference>
<dbReference type="SMART" id="SM00178">
    <property type="entry name" value="SAR"/>
    <property type="match status" value="1"/>
</dbReference>
<dbReference type="PRINTS" id="PR00328">
    <property type="entry name" value="SAR1GTPBP"/>
</dbReference>
<feature type="binding site" evidence="4">
    <location>
        <begin position="114"/>
        <end position="117"/>
    </location>
    <ligand>
        <name>GTP</name>
        <dbReference type="ChEBI" id="CHEBI:37565"/>
    </ligand>
</feature>
<organism evidence="7 8">
    <name type="scientific">Kipferlia bialata</name>
    <dbReference type="NCBI Taxonomy" id="797122"/>
    <lineage>
        <taxon>Eukaryota</taxon>
        <taxon>Metamonada</taxon>
        <taxon>Carpediemonas-like organisms</taxon>
        <taxon>Kipferlia</taxon>
    </lineage>
</organism>
<feature type="binding site" evidence="5">
    <location>
        <position position="19"/>
    </location>
    <ligand>
        <name>Mg(2+)</name>
        <dbReference type="ChEBI" id="CHEBI:18420"/>
    </ligand>
</feature>
<dbReference type="PANTHER" id="PTHR11711">
    <property type="entry name" value="ADP RIBOSYLATION FACTOR-RELATED"/>
    <property type="match status" value="1"/>
</dbReference>
<dbReference type="AlphaFoldDB" id="A0A9K3GPX0"/>
<accession>A0A9K3GPX0</accession>
<dbReference type="InterPro" id="IPR027417">
    <property type="entry name" value="P-loop_NTPase"/>
</dbReference>
<dbReference type="InterPro" id="IPR006689">
    <property type="entry name" value="Small_GTPase_ARF/SAR"/>
</dbReference>
<keyword evidence="5" id="KW-0460">Magnesium</keyword>
<proteinExistence type="inferred from homology"/>
<evidence type="ECO:0000256" key="6">
    <source>
        <dbReference type="RuleBase" id="RU003925"/>
    </source>
</evidence>
<dbReference type="InterPro" id="IPR005225">
    <property type="entry name" value="Small_GTP-bd"/>
</dbReference>
<dbReference type="NCBIfam" id="TIGR00231">
    <property type="entry name" value="small_GTP"/>
    <property type="match status" value="1"/>
</dbReference>
<keyword evidence="8" id="KW-1185">Reference proteome</keyword>
<feature type="binding site" evidence="4">
    <location>
        <position position="58"/>
    </location>
    <ligand>
        <name>GTP</name>
        <dbReference type="ChEBI" id="CHEBI:37565"/>
    </ligand>
</feature>
<name>A0A9K3GPX0_9EUKA</name>
<protein>
    <submittedName>
        <fullName evidence="7">Small GTPase superfamily, ARF type</fullName>
    </submittedName>
</protein>
<reference evidence="7 8" key="1">
    <citation type="journal article" date="2018" name="PLoS ONE">
        <title>The draft genome of Kipferlia bialata reveals reductive genome evolution in fornicate parasites.</title>
        <authorList>
            <person name="Tanifuji G."/>
            <person name="Takabayashi S."/>
            <person name="Kume K."/>
            <person name="Takagi M."/>
            <person name="Nakayama T."/>
            <person name="Kamikawa R."/>
            <person name="Inagaki Y."/>
            <person name="Hashimoto T."/>
        </authorList>
    </citation>
    <scope>NUCLEOTIDE SEQUENCE [LARGE SCALE GENOMIC DNA]</scope>
    <source>
        <strain evidence="7">NY0173</strain>
    </source>
</reference>
<keyword evidence="2 4" id="KW-0547">Nucleotide-binding</keyword>
<evidence type="ECO:0000256" key="2">
    <source>
        <dbReference type="ARBA" id="ARBA00022741"/>
    </source>
</evidence>
<comment type="caution">
    <text evidence="7">The sequence shown here is derived from an EMBL/GenBank/DDBJ whole genome shotgun (WGS) entry which is preliminary data.</text>
</comment>
<feature type="non-terminal residue" evidence="7">
    <location>
        <position position="1"/>
    </location>
</feature>
<dbReference type="InterPro" id="IPR024156">
    <property type="entry name" value="Small_GTPase_ARF"/>
</dbReference>
<evidence type="ECO:0000256" key="4">
    <source>
        <dbReference type="PIRSR" id="PIRSR606689-1"/>
    </source>
</evidence>
<dbReference type="EMBL" id="BDIP01005936">
    <property type="protein sequence ID" value="GIQ90236.1"/>
    <property type="molecule type" value="Genomic_DNA"/>
</dbReference>
<dbReference type="GO" id="GO:0046872">
    <property type="term" value="F:metal ion binding"/>
    <property type="evidence" value="ECO:0007669"/>
    <property type="project" value="UniProtKB-KW"/>
</dbReference>
<comment type="similarity">
    <text evidence="1 6">Belongs to the small GTPase superfamily. Arf family.</text>
</comment>
<dbReference type="PROSITE" id="PS51417">
    <property type="entry name" value="ARF"/>
    <property type="match status" value="1"/>
</dbReference>
<feature type="binding site" evidence="4">
    <location>
        <begin position="12"/>
        <end position="19"/>
    </location>
    <ligand>
        <name>GTP</name>
        <dbReference type="ChEBI" id="CHEBI:37565"/>
    </ligand>
</feature>